<evidence type="ECO:0000313" key="3">
    <source>
        <dbReference type="EMBL" id="TCP62588.1"/>
    </source>
</evidence>
<dbReference type="PROSITE" id="PS51742">
    <property type="entry name" value="PPC"/>
    <property type="match status" value="1"/>
</dbReference>
<dbReference type="SUPFAM" id="SSF117856">
    <property type="entry name" value="AF0104/ALDC/Ptd012-like"/>
    <property type="match status" value="1"/>
</dbReference>
<keyword evidence="4" id="KW-1185">Reference proteome</keyword>
<gene>
    <name evidence="3" type="ORF">EDD73_1205</name>
</gene>
<evidence type="ECO:0000256" key="1">
    <source>
        <dbReference type="SAM" id="Phobius"/>
    </source>
</evidence>
<evidence type="ECO:0000313" key="4">
    <source>
        <dbReference type="Proteomes" id="UP000294813"/>
    </source>
</evidence>
<dbReference type="OrthoDB" id="9791702at2"/>
<dbReference type="RefSeq" id="WP_131919763.1">
    <property type="nucleotide sequence ID" value="NZ_JAOQNU010000019.1"/>
</dbReference>
<dbReference type="PANTHER" id="PTHR34988">
    <property type="entry name" value="PROTEIN, PUTATIVE-RELATED"/>
    <property type="match status" value="1"/>
</dbReference>
<protein>
    <recommendedName>
        <fullName evidence="2">PPC domain-containing protein</fullName>
    </recommendedName>
</protein>
<dbReference type="Pfam" id="PF03479">
    <property type="entry name" value="PCC"/>
    <property type="match status" value="1"/>
</dbReference>
<dbReference type="Gene3D" id="3.30.1330.80">
    <property type="entry name" value="Hypothetical protein, similar to alpha- acetolactate decarboxylase, domain 2"/>
    <property type="match status" value="1"/>
</dbReference>
<dbReference type="PANTHER" id="PTHR34988:SF1">
    <property type="entry name" value="DNA-BINDING PROTEIN"/>
    <property type="match status" value="1"/>
</dbReference>
<keyword evidence="1" id="KW-1133">Transmembrane helix</keyword>
<sequence>MEYRRFGNKIIVRLDKGDEIITSIKRLCQEQKVFLGTVTGLGAIGHAVIGLFASGTKQYHSQERTGDMEIASLVGNISQMNGEVYLHVHATLTDATYQAFGGHLSSAVISCTGELVVEVIEGAIARAFNEEIGLNLIKFS</sequence>
<dbReference type="PIRSF" id="PIRSF016702">
    <property type="entry name" value="DNA_bp_PD1"/>
    <property type="match status" value="1"/>
</dbReference>
<reference evidence="3 4" key="1">
    <citation type="submission" date="2019-03" db="EMBL/GenBank/DDBJ databases">
        <title>Genomic Encyclopedia of Type Strains, Phase IV (KMG-IV): sequencing the most valuable type-strain genomes for metagenomic binning, comparative biology and taxonomic classification.</title>
        <authorList>
            <person name="Goeker M."/>
        </authorList>
    </citation>
    <scope>NUCLEOTIDE SEQUENCE [LARGE SCALE GENOMIC DNA]</scope>
    <source>
        <strain evidence="3 4">DSM 11170</strain>
    </source>
</reference>
<dbReference type="AlphaFoldDB" id="A0A4R2RIP4"/>
<keyword evidence="1" id="KW-0812">Transmembrane</keyword>
<dbReference type="CDD" id="cd11378">
    <property type="entry name" value="DUF296"/>
    <property type="match status" value="1"/>
</dbReference>
<keyword evidence="1" id="KW-0472">Membrane</keyword>
<feature type="domain" description="PPC" evidence="2">
    <location>
        <begin position="4"/>
        <end position="140"/>
    </location>
</feature>
<dbReference type="InterPro" id="IPR025707">
    <property type="entry name" value="DNA_bp_PD1"/>
</dbReference>
<proteinExistence type="predicted"/>
<dbReference type="InterPro" id="IPR005175">
    <property type="entry name" value="PPC_dom"/>
</dbReference>
<name>A0A4R2RIP4_9FIRM</name>
<feature type="transmembrane region" description="Helical" evidence="1">
    <location>
        <begin position="33"/>
        <end position="53"/>
    </location>
</feature>
<accession>A0A4R2RIP4</accession>
<organism evidence="3 4">
    <name type="scientific">Heliophilum fasciatum</name>
    <dbReference type="NCBI Taxonomy" id="35700"/>
    <lineage>
        <taxon>Bacteria</taxon>
        <taxon>Bacillati</taxon>
        <taxon>Bacillota</taxon>
        <taxon>Clostridia</taxon>
        <taxon>Eubacteriales</taxon>
        <taxon>Heliobacteriaceae</taxon>
        <taxon>Heliophilum</taxon>
    </lineage>
</organism>
<dbReference type="EMBL" id="SLXT01000020">
    <property type="protein sequence ID" value="TCP62588.1"/>
    <property type="molecule type" value="Genomic_DNA"/>
</dbReference>
<comment type="caution">
    <text evidence="3">The sequence shown here is derived from an EMBL/GenBank/DDBJ whole genome shotgun (WGS) entry which is preliminary data.</text>
</comment>
<dbReference type="Proteomes" id="UP000294813">
    <property type="component" value="Unassembled WGS sequence"/>
</dbReference>
<evidence type="ECO:0000259" key="2">
    <source>
        <dbReference type="PROSITE" id="PS51742"/>
    </source>
</evidence>